<dbReference type="AlphaFoldDB" id="A0A448Z7I9"/>
<evidence type="ECO:0000256" key="1">
    <source>
        <dbReference type="PROSITE-ProRule" id="PRU00339"/>
    </source>
</evidence>
<evidence type="ECO:0000256" key="2">
    <source>
        <dbReference type="SAM" id="MobiDB-lite"/>
    </source>
</evidence>
<sequence length="410" mass="46583">MGLIQRLKCEKKSDGEHTASTATLTNDGEVAKDSGKKKKGKKTKIRSMKVSKKKVEDGDLLTGLDDTNVPEEYWEEAVVTKIPTEHRDLLAENLFCHIWKTQGKSVALKLLGDYEQENLSKTANERFRNGCQKWRQDDYEGAGWELERSLIIREAQQNHQTLVNVRYLKQYKEEGDENQVSKQVSREKEIDEIVQNYANADPTDGKALAKEREDAMDPPPNGNMFRVNTLSPSPTESTAQLYYALGMVRMSQEDHVDALMEFRRAIQVAALGLGVAHDLTKAATYMIRAALLTMGYRSHEIRKYLAQLKSNIYHEIEADVLCESGNFDQALEEYADLNFLHDPDSQVQARIQTKIASIFEARGDYIKAIQIWADILVLYDDTPSVGIHHPLARQVVSRIVEGKRLLHTPY</sequence>
<organism evidence="3 4">
    <name type="scientific">Pseudo-nitzschia multistriata</name>
    <dbReference type="NCBI Taxonomy" id="183589"/>
    <lineage>
        <taxon>Eukaryota</taxon>
        <taxon>Sar</taxon>
        <taxon>Stramenopiles</taxon>
        <taxon>Ochrophyta</taxon>
        <taxon>Bacillariophyta</taxon>
        <taxon>Bacillariophyceae</taxon>
        <taxon>Bacillariophycidae</taxon>
        <taxon>Bacillariales</taxon>
        <taxon>Bacillariaceae</taxon>
        <taxon>Pseudo-nitzschia</taxon>
    </lineage>
</organism>
<feature type="compositionally biased region" description="Basic residues" evidence="2">
    <location>
        <begin position="35"/>
        <end position="45"/>
    </location>
</feature>
<dbReference type="SUPFAM" id="SSF48452">
    <property type="entry name" value="TPR-like"/>
    <property type="match status" value="1"/>
</dbReference>
<dbReference type="PROSITE" id="PS50005">
    <property type="entry name" value="TPR"/>
    <property type="match status" value="1"/>
</dbReference>
<keyword evidence="1" id="KW-0802">TPR repeat</keyword>
<protein>
    <submittedName>
        <fullName evidence="3">Uncharacterized protein</fullName>
    </submittedName>
</protein>
<dbReference type="InterPro" id="IPR011990">
    <property type="entry name" value="TPR-like_helical_dom_sf"/>
</dbReference>
<dbReference type="Proteomes" id="UP000291116">
    <property type="component" value="Unassembled WGS sequence"/>
</dbReference>
<dbReference type="OrthoDB" id="51000at2759"/>
<evidence type="ECO:0000313" key="3">
    <source>
        <dbReference type="EMBL" id="VEU38017.1"/>
    </source>
</evidence>
<dbReference type="InterPro" id="IPR019734">
    <property type="entry name" value="TPR_rpt"/>
</dbReference>
<dbReference type="EMBL" id="CAACVS010000150">
    <property type="protein sequence ID" value="VEU38017.1"/>
    <property type="molecule type" value="Genomic_DNA"/>
</dbReference>
<feature type="compositionally biased region" description="Basic and acidic residues" evidence="2">
    <location>
        <begin position="7"/>
        <end position="17"/>
    </location>
</feature>
<keyword evidence="4" id="KW-1185">Reference proteome</keyword>
<dbReference type="Gene3D" id="1.25.40.10">
    <property type="entry name" value="Tetratricopeptide repeat domain"/>
    <property type="match status" value="1"/>
</dbReference>
<feature type="repeat" description="TPR" evidence="1">
    <location>
        <begin position="239"/>
        <end position="272"/>
    </location>
</feature>
<gene>
    <name evidence="3" type="ORF">PSNMU_V1.4_AUG-EV-PASAV3_0048260</name>
</gene>
<proteinExistence type="predicted"/>
<name>A0A448Z7I9_9STRA</name>
<evidence type="ECO:0000313" key="4">
    <source>
        <dbReference type="Proteomes" id="UP000291116"/>
    </source>
</evidence>
<accession>A0A448Z7I9</accession>
<reference evidence="3 4" key="1">
    <citation type="submission" date="2019-01" db="EMBL/GenBank/DDBJ databases">
        <authorList>
            <person name="Ferrante I. M."/>
        </authorList>
    </citation>
    <scope>NUCLEOTIDE SEQUENCE [LARGE SCALE GENOMIC DNA]</scope>
    <source>
        <strain evidence="3 4">B856</strain>
    </source>
</reference>
<feature type="region of interest" description="Disordered" evidence="2">
    <location>
        <begin position="1"/>
        <end position="45"/>
    </location>
</feature>